<evidence type="ECO:0000313" key="1">
    <source>
        <dbReference type="EMBL" id="TFK70196.1"/>
    </source>
</evidence>
<name>A0ACD3AX47_9AGAR</name>
<protein>
    <submittedName>
        <fullName evidence="1">Uncharacterized protein</fullName>
    </submittedName>
</protein>
<sequence>MSLRNSILPKTTTLQNRWYNGGIGVIRASIGHPLVHLLKDDPFCQSDHLSQRVQSVSNTLSTAGKFRPCLVVTKRKVRRIFLMGTLEGKSPLAIDKLTQEFLMPIAPTFRKGAFQLTVNPTGLATPSWIVGVPSTLGFDNLLGYWTNDGPGNLTYRVAPQDVDEFLAHCTQKKYDFLQLSESNPEYKTDLVNQFLDCLEELYGNAPHHRNDDGSKSSTGSGRIPKLQSIVDFPPL</sequence>
<dbReference type="Proteomes" id="UP000308600">
    <property type="component" value="Unassembled WGS sequence"/>
</dbReference>
<keyword evidence="2" id="KW-1185">Reference proteome</keyword>
<gene>
    <name evidence="1" type="ORF">BDN72DRAFT_839401</name>
</gene>
<proteinExistence type="predicted"/>
<dbReference type="EMBL" id="ML208317">
    <property type="protein sequence ID" value="TFK70196.1"/>
    <property type="molecule type" value="Genomic_DNA"/>
</dbReference>
<accession>A0ACD3AX47</accession>
<organism evidence="1 2">
    <name type="scientific">Pluteus cervinus</name>
    <dbReference type="NCBI Taxonomy" id="181527"/>
    <lineage>
        <taxon>Eukaryota</taxon>
        <taxon>Fungi</taxon>
        <taxon>Dikarya</taxon>
        <taxon>Basidiomycota</taxon>
        <taxon>Agaricomycotina</taxon>
        <taxon>Agaricomycetes</taxon>
        <taxon>Agaricomycetidae</taxon>
        <taxon>Agaricales</taxon>
        <taxon>Pluteineae</taxon>
        <taxon>Pluteaceae</taxon>
        <taxon>Pluteus</taxon>
    </lineage>
</organism>
<evidence type="ECO:0000313" key="2">
    <source>
        <dbReference type="Proteomes" id="UP000308600"/>
    </source>
</evidence>
<reference evidence="1 2" key="1">
    <citation type="journal article" date="2019" name="Nat. Ecol. Evol.">
        <title>Megaphylogeny resolves global patterns of mushroom evolution.</title>
        <authorList>
            <person name="Varga T."/>
            <person name="Krizsan K."/>
            <person name="Foldi C."/>
            <person name="Dima B."/>
            <person name="Sanchez-Garcia M."/>
            <person name="Sanchez-Ramirez S."/>
            <person name="Szollosi G.J."/>
            <person name="Szarkandi J.G."/>
            <person name="Papp V."/>
            <person name="Albert L."/>
            <person name="Andreopoulos W."/>
            <person name="Angelini C."/>
            <person name="Antonin V."/>
            <person name="Barry K.W."/>
            <person name="Bougher N.L."/>
            <person name="Buchanan P."/>
            <person name="Buyck B."/>
            <person name="Bense V."/>
            <person name="Catcheside P."/>
            <person name="Chovatia M."/>
            <person name="Cooper J."/>
            <person name="Damon W."/>
            <person name="Desjardin D."/>
            <person name="Finy P."/>
            <person name="Geml J."/>
            <person name="Haridas S."/>
            <person name="Hughes K."/>
            <person name="Justo A."/>
            <person name="Karasinski D."/>
            <person name="Kautmanova I."/>
            <person name="Kiss B."/>
            <person name="Kocsube S."/>
            <person name="Kotiranta H."/>
            <person name="LaButti K.M."/>
            <person name="Lechner B.E."/>
            <person name="Liimatainen K."/>
            <person name="Lipzen A."/>
            <person name="Lukacs Z."/>
            <person name="Mihaltcheva S."/>
            <person name="Morgado L.N."/>
            <person name="Niskanen T."/>
            <person name="Noordeloos M.E."/>
            <person name="Ohm R.A."/>
            <person name="Ortiz-Santana B."/>
            <person name="Ovrebo C."/>
            <person name="Racz N."/>
            <person name="Riley R."/>
            <person name="Savchenko A."/>
            <person name="Shiryaev A."/>
            <person name="Soop K."/>
            <person name="Spirin V."/>
            <person name="Szebenyi C."/>
            <person name="Tomsovsky M."/>
            <person name="Tulloss R.E."/>
            <person name="Uehling J."/>
            <person name="Grigoriev I.V."/>
            <person name="Vagvolgyi C."/>
            <person name="Papp T."/>
            <person name="Martin F.M."/>
            <person name="Miettinen O."/>
            <person name="Hibbett D.S."/>
            <person name="Nagy L.G."/>
        </authorList>
    </citation>
    <scope>NUCLEOTIDE SEQUENCE [LARGE SCALE GENOMIC DNA]</scope>
    <source>
        <strain evidence="1 2">NL-1719</strain>
    </source>
</reference>